<comment type="caution">
    <text evidence="3">The sequence shown here is derived from an EMBL/GenBank/DDBJ whole genome shotgun (WGS) entry which is preliminary data.</text>
</comment>
<evidence type="ECO:0000313" key="3">
    <source>
        <dbReference type="EMBL" id="TKB45850.1"/>
    </source>
</evidence>
<evidence type="ECO:0000259" key="2">
    <source>
        <dbReference type="Pfam" id="PF09832"/>
    </source>
</evidence>
<dbReference type="OrthoDB" id="191313at2"/>
<feature type="signal peptide" evidence="1">
    <location>
        <begin position="1"/>
        <end position="20"/>
    </location>
</feature>
<evidence type="ECO:0000256" key="1">
    <source>
        <dbReference type="SAM" id="SignalP"/>
    </source>
</evidence>
<gene>
    <name evidence="3" type="ORF">E8M12_06280</name>
</gene>
<dbReference type="AlphaFoldDB" id="A0A4U1B7D2"/>
<sequence>MKQRVIFLLLAVLLSKTSLAEAHSERLIDLLDIESTWNEYLSLVTVNNKPLQSHSEKLDYPDELDYLEVKHYENLEAINKKYLNWEDIRTYLAISYEQLYSPDELEALIVFFESPVGRKWLSSKNQNHDLIKEEINERFSEYSDAVRKESSRYKTELEKFADETINE</sequence>
<dbReference type="Proteomes" id="UP000307999">
    <property type="component" value="Unassembled WGS sequence"/>
</dbReference>
<name>A0A4U1B7D2_9GAMM</name>
<reference evidence="3 4" key="1">
    <citation type="submission" date="2019-04" db="EMBL/GenBank/DDBJ databases">
        <title>Thalassotalea guangxiensis sp. nov., isolated from sediment of the coastal wetland.</title>
        <authorList>
            <person name="Zheng S."/>
            <person name="Zhang D."/>
        </authorList>
    </citation>
    <scope>NUCLEOTIDE SEQUENCE [LARGE SCALE GENOMIC DNA]</scope>
    <source>
        <strain evidence="3 4">ZS-4</strain>
    </source>
</reference>
<feature type="domain" description="DUF2059" evidence="2">
    <location>
        <begin position="87"/>
        <end position="125"/>
    </location>
</feature>
<dbReference type="InterPro" id="IPR018637">
    <property type="entry name" value="DUF2059"/>
</dbReference>
<proteinExistence type="predicted"/>
<feature type="chain" id="PRO_5020924837" evidence="1">
    <location>
        <begin position="21"/>
        <end position="167"/>
    </location>
</feature>
<keyword evidence="4" id="KW-1185">Reference proteome</keyword>
<dbReference type="RefSeq" id="WP_136735245.1">
    <property type="nucleotide sequence ID" value="NZ_SWDB01000011.1"/>
</dbReference>
<organism evidence="3 4">
    <name type="scientific">Thalassotalea mangrovi</name>
    <dbReference type="NCBI Taxonomy" id="2572245"/>
    <lineage>
        <taxon>Bacteria</taxon>
        <taxon>Pseudomonadati</taxon>
        <taxon>Pseudomonadota</taxon>
        <taxon>Gammaproteobacteria</taxon>
        <taxon>Alteromonadales</taxon>
        <taxon>Colwelliaceae</taxon>
        <taxon>Thalassotalea</taxon>
    </lineage>
</organism>
<protein>
    <submittedName>
        <fullName evidence="3">DUF2059 domain-containing protein</fullName>
    </submittedName>
</protein>
<dbReference type="Pfam" id="PF09832">
    <property type="entry name" value="DUF2059"/>
    <property type="match status" value="1"/>
</dbReference>
<accession>A0A4U1B7D2</accession>
<evidence type="ECO:0000313" key="4">
    <source>
        <dbReference type="Proteomes" id="UP000307999"/>
    </source>
</evidence>
<dbReference type="EMBL" id="SWDB01000011">
    <property type="protein sequence ID" value="TKB45850.1"/>
    <property type="molecule type" value="Genomic_DNA"/>
</dbReference>
<keyword evidence="1" id="KW-0732">Signal</keyword>